<keyword evidence="8" id="KW-0408">Iron</keyword>
<keyword evidence="4" id="KW-0004">4Fe-4S</keyword>
<dbReference type="Pfam" id="PF10588">
    <property type="entry name" value="NADH-G_4Fe-4S_3"/>
    <property type="match status" value="1"/>
</dbReference>
<dbReference type="EMBL" id="BMXG01000028">
    <property type="protein sequence ID" value="GHC12361.1"/>
    <property type="molecule type" value="Genomic_DNA"/>
</dbReference>
<evidence type="ECO:0000259" key="13">
    <source>
        <dbReference type="PROSITE" id="PS51085"/>
    </source>
</evidence>
<name>A0A8J3GEW2_9BACT</name>
<evidence type="ECO:0000313" key="18">
    <source>
        <dbReference type="Proteomes" id="UP000642829"/>
    </source>
</evidence>
<dbReference type="Pfam" id="PF22151">
    <property type="entry name" value="Fer4_NDSU1"/>
    <property type="match status" value="1"/>
</dbReference>
<dbReference type="FunFam" id="3.10.20.740:FF:000004">
    <property type="entry name" value="NADH-quinone oxidoreductase"/>
    <property type="match status" value="1"/>
</dbReference>
<protein>
    <submittedName>
        <fullName evidence="17">(2Fe-2S)-binding protein</fullName>
    </submittedName>
</protein>
<accession>A0A8J3GEW2</accession>
<dbReference type="InterPro" id="IPR017896">
    <property type="entry name" value="4Fe4S_Fe-S-bd"/>
</dbReference>
<feature type="domain" description="4Fe-4S Mo/W bis-MGD-type" evidence="15">
    <location>
        <begin position="245"/>
        <end position="301"/>
    </location>
</feature>
<dbReference type="GO" id="GO:0042773">
    <property type="term" value="P:ATP synthesis coupled electron transport"/>
    <property type="evidence" value="ECO:0007669"/>
    <property type="project" value="InterPro"/>
</dbReference>
<feature type="domain" description="2Fe-2S ferredoxin-type" evidence="13">
    <location>
        <begin position="7"/>
        <end position="107"/>
    </location>
</feature>
<dbReference type="Gene3D" id="3.30.70.20">
    <property type="match status" value="1"/>
</dbReference>
<keyword evidence="5" id="KW-0001">2Fe-2S</keyword>
<evidence type="ECO:0000256" key="5">
    <source>
        <dbReference type="ARBA" id="ARBA00022714"/>
    </source>
</evidence>
<dbReference type="Gene3D" id="2.20.25.90">
    <property type="entry name" value="ADC-like domains"/>
    <property type="match status" value="1"/>
</dbReference>
<evidence type="ECO:0000259" key="15">
    <source>
        <dbReference type="PROSITE" id="PS51669"/>
    </source>
</evidence>
<comment type="caution">
    <text evidence="17">The sequence shown here is derived from an EMBL/GenBank/DDBJ whole genome shotgun (WGS) entry which is preliminary data.</text>
</comment>
<dbReference type="PROSITE" id="PS00198">
    <property type="entry name" value="4FE4S_FER_1"/>
    <property type="match status" value="1"/>
</dbReference>
<evidence type="ECO:0000256" key="6">
    <source>
        <dbReference type="ARBA" id="ARBA00022723"/>
    </source>
</evidence>
<evidence type="ECO:0000256" key="12">
    <source>
        <dbReference type="ARBA" id="ARBA00034078"/>
    </source>
</evidence>
<evidence type="ECO:0000256" key="11">
    <source>
        <dbReference type="ARBA" id="ARBA00023136"/>
    </source>
</evidence>
<dbReference type="GO" id="GO:0048038">
    <property type="term" value="F:quinone binding"/>
    <property type="evidence" value="ECO:0007669"/>
    <property type="project" value="UniProtKB-KW"/>
</dbReference>
<organism evidence="17 18">
    <name type="scientific">Cerasicoccus arenae</name>
    <dbReference type="NCBI Taxonomy" id="424488"/>
    <lineage>
        <taxon>Bacteria</taxon>
        <taxon>Pseudomonadati</taxon>
        <taxon>Verrucomicrobiota</taxon>
        <taxon>Opitutia</taxon>
        <taxon>Puniceicoccales</taxon>
        <taxon>Cerasicoccaceae</taxon>
        <taxon>Cerasicoccus</taxon>
    </lineage>
</organism>
<dbReference type="Pfam" id="PF22117">
    <property type="entry name" value="Fer4_Nqo3"/>
    <property type="match status" value="1"/>
</dbReference>
<dbReference type="SUPFAM" id="SSF53706">
    <property type="entry name" value="Formate dehydrogenase/DMSO reductase, domains 1-3"/>
    <property type="match status" value="1"/>
</dbReference>
<keyword evidence="18" id="KW-1185">Reference proteome</keyword>
<keyword evidence="9" id="KW-0411">Iron-sulfur</keyword>
<dbReference type="InterPro" id="IPR006963">
    <property type="entry name" value="Mopterin_OxRdtase_4Fe-4S_dom"/>
</dbReference>
<keyword evidence="7" id="KW-1278">Translocase</keyword>
<comment type="similarity">
    <text evidence="3">Belongs to the complex I 75 kDa subunit family.</text>
</comment>
<dbReference type="GO" id="GO:0016491">
    <property type="term" value="F:oxidoreductase activity"/>
    <property type="evidence" value="ECO:0007669"/>
    <property type="project" value="InterPro"/>
</dbReference>
<dbReference type="Pfam" id="PF13510">
    <property type="entry name" value="Fer2_4"/>
    <property type="match status" value="1"/>
</dbReference>
<dbReference type="RefSeq" id="WP_189517161.1">
    <property type="nucleotide sequence ID" value="NZ_BMXG01000028.1"/>
</dbReference>
<evidence type="ECO:0000256" key="10">
    <source>
        <dbReference type="ARBA" id="ARBA00023027"/>
    </source>
</evidence>
<dbReference type="Pfam" id="PF00384">
    <property type="entry name" value="Molybdopterin"/>
    <property type="match status" value="1"/>
</dbReference>
<dbReference type="SUPFAM" id="SSF54862">
    <property type="entry name" value="4Fe-4S ferredoxins"/>
    <property type="match status" value="1"/>
</dbReference>
<dbReference type="InterPro" id="IPR054351">
    <property type="entry name" value="NADH_UbQ_OxRdtase_ferredoxin"/>
</dbReference>
<evidence type="ECO:0000256" key="9">
    <source>
        <dbReference type="ARBA" id="ARBA00023014"/>
    </source>
</evidence>
<evidence type="ECO:0000256" key="7">
    <source>
        <dbReference type="ARBA" id="ARBA00022967"/>
    </source>
</evidence>
<comment type="cofactor">
    <cofactor evidence="1">
        <name>[4Fe-4S] cluster</name>
        <dbReference type="ChEBI" id="CHEBI:49883"/>
    </cofactor>
</comment>
<dbReference type="GO" id="GO:0008137">
    <property type="term" value="F:NADH dehydrogenase (ubiquinone) activity"/>
    <property type="evidence" value="ECO:0007669"/>
    <property type="project" value="InterPro"/>
</dbReference>
<reference evidence="17" key="2">
    <citation type="submission" date="2020-09" db="EMBL/GenBank/DDBJ databases">
        <authorList>
            <person name="Sun Q."/>
            <person name="Kim S."/>
        </authorList>
    </citation>
    <scope>NUCLEOTIDE SEQUENCE</scope>
    <source>
        <strain evidence="17">KCTC 12870</strain>
    </source>
</reference>
<keyword evidence="11" id="KW-0472">Membrane</keyword>
<dbReference type="CDD" id="cd00207">
    <property type="entry name" value="fer2"/>
    <property type="match status" value="1"/>
</dbReference>
<dbReference type="InterPro" id="IPR017900">
    <property type="entry name" value="4Fe4S_Fe_S_CS"/>
</dbReference>
<dbReference type="FunFam" id="3.30.70.20:FF:000002">
    <property type="entry name" value="NADH-ubiquinone oxidoreductase 75 kDa subunit"/>
    <property type="match status" value="1"/>
</dbReference>
<dbReference type="PANTHER" id="PTHR43105:SF13">
    <property type="entry name" value="NADH-UBIQUINONE OXIDOREDUCTASE 75 KDA SUBUNIT, MITOCHONDRIAL"/>
    <property type="match status" value="1"/>
</dbReference>
<proteinExistence type="inferred from homology"/>
<dbReference type="InterPro" id="IPR050123">
    <property type="entry name" value="Prok_molybdopt-oxidoreductase"/>
</dbReference>
<dbReference type="InterPro" id="IPR001041">
    <property type="entry name" value="2Fe-2S_ferredoxin-type"/>
</dbReference>
<dbReference type="AlphaFoldDB" id="A0A8J3GEW2"/>
<evidence type="ECO:0000313" key="17">
    <source>
        <dbReference type="EMBL" id="GHC12361.1"/>
    </source>
</evidence>
<dbReference type="InterPro" id="IPR019574">
    <property type="entry name" value="NADH_UbQ_OxRdtase_Gsu_4Fe4S-bd"/>
</dbReference>
<dbReference type="InterPro" id="IPR006656">
    <property type="entry name" value="Mopterin_OxRdtase"/>
</dbReference>
<dbReference type="PANTHER" id="PTHR43105">
    <property type="entry name" value="RESPIRATORY NITRATE REDUCTASE"/>
    <property type="match status" value="1"/>
</dbReference>
<evidence type="ECO:0000256" key="8">
    <source>
        <dbReference type="ARBA" id="ARBA00023004"/>
    </source>
</evidence>
<dbReference type="GO" id="GO:0016020">
    <property type="term" value="C:membrane"/>
    <property type="evidence" value="ECO:0007669"/>
    <property type="project" value="UniProtKB-SubCell"/>
</dbReference>
<dbReference type="SMART" id="SM00929">
    <property type="entry name" value="NADH-G_4Fe-4S_3"/>
    <property type="match status" value="1"/>
</dbReference>
<evidence type="ECO:0000256" key="1">
    <source>
        <dbReference type="ARBA" id="ARBA00001966"/>
    </source>
</evidence>
<evidence type="ECO:0000256" key="2">
    <source>
        <dbReference type="ARBA" id="ARBA00004370"/>
    </source>
</evidence>
<sequence length="569" mass="62620">MADSETKQVTINIDGVEHRVPDGLNLVDACEGVGVEIPHYCYHPKLSVAGNCRMCLVEMGMPMRDRATGEPVLDDAGAPKIGWMPKPAIACASKAMPGLHIKTKSDLTKECREGVMEFLLVNHPLDCPICDQAGECRLQEFATDYGRGFSRFVEEKNVKPKRTKLGPRVILDDERCILCSRCVRFCEEIDENPVLGFTERGSHSTLSCFPGKQLDSNYSLNTVDICPVGALTSTDFRFKMRVWFLKPTPSICTESSVGVNTEVWTREGKIYRITPRRNDAVNDTWMTDSGRSLYQQVEAENRMKSFRVDGNKASLGEAVQRVRELLTVGPVAYVASGHMSVEDQWMLRKLAEAEPGAIHFVYHTGEGDGRLISKDKTPNLRGGLLTGLIKGIPDAHLHSLRDKLEAGEIKTIVSFGEDIVKAGISPELIKKANLVYFGALRDDCTDYAKVLLPALTVFERSGSFVNQQFRLQKFSQIVPGPAGLLPTTALLARLIGEITGQPATAPSNPQMWREIAAAVPQFSGVEFAKIPTTGLELDSSAFATLPFVEEKGWHFEPVAEPAGAQSSHH</sequence>
<dbReference type="PROSITE" id="PS00641">
    <property type="entry name" value="COMPLEX1_75K_1"/>
    <property type="match status" value="1"/>
</dbReference>
<evidence type="ECO:0000259" key="16">
    <source>
        <dbReference type="PROSITE" id="PS51839"/>
    </source>
</evidence>
<dbReference type="PROSITE" id="PS00643">
    <property type="entry name" value="COMPLEX1_75K_3"/>
    <property type="match status" value="1"/>
</dbReference>
<keyword evidence="10" id="KW-0520">NAD</keyword>
<dbReference type="Gene3D" id="3.10.20.740">
    <property type="match status" value="1"/>
</dbReference>
<feature type="domain" description="4Fe-4S ferredoxin-type" evidence="14">
    <location>
        <begin position="167"/>
        <end position="186"/>
    </location>
</feature>
<evidence type="ECO:0000259" key="14">
    <source>
        <dbReference type="PROSITE" id="PS51379"/>
    </source>
</evidence>
<dbReference type="GO" id="GO:0051537">
    <property type="term" value="F:2 iron, 2 sulfur cluster binding"/>
    <property type="evidence" value="ECO:0007669"/>
    <property type="project" value="UniProtKB-KW"/>
</dbReference>
<feature type="domain" description="4Fe-4S His(Cys)3-ligated-type" evidence="16">
    <location>
        <begin position="107"/>
        <end position="146"/>
    </location>
</feature>
<dbReference type="PROSITE" id="PS51379">
    <property type="entry name" value="4FE4S_FER_2"/>
    <property type="match status" value="1"/>
</dbReference>
<gene>
    <name evidence="17" type="primary">nuoG</name>
    <name evidence="17" type="ORF">GCM10007047_32180</name>
</gene>
<dbReference type="InterPro" id="IPR000283">
    <property type="entry name" value="NADH_UbQ_OxRdtase_75kDa_su_CS"/>
</dbReference>
<evidence type="ECO:0000256" key="4">
    <source>
        <dbReference type="ARBA" id="ARBA00022485"/>
    </source>
</evidence>
<reference evidence="17" key="1">
    <citation type="journal article" date="2014" name="Int. J. Syst. Evol. Microbiol.">
        <title>Complete genome sequence of Corynebacterium casei LMG S-19264T (=DSM 44701T), isolated from a smear-ripened cheese.</title>
        <authorList>
            <consortium name="US DOE Joint Genome Institute (JGI-PGF)"/>
            <person name="Walter F."/>
            <person name="Albersmeier A."/>
            <person name="Kalinowski J."/>
            <person name="Ruckert C."/>
        </authorList>
    </citation>
    <scope>NUCLEOTIDE SEQUENCE</scope>
    <source>
        <strain evidence="17">KCTC 12870</strain>
    </source>
</reference>
<dbReference type="PROSITE" id="PS51669">
    <property type="entry name" value="4FE4S_MOW_BIS_MGD"/>
    <property type="match status" value="1"/>
</dbReference>
<dbReference type="InterPro" id="IPR036010">
    <property type="entry name" value="2Fe-2S_ferredoxin-like_sf"/>
</dbReference>
<dbReference type="Gene3D" id="3.40.50.740">
    <property type="match status" value="1"/>
</dbReference>
<comment type="subcellular location">
    <subcellularLocation>
        <location evidence="2">Membrane</location>
    </subcellularLocation>
</comment>
<dbReference type="PROSITE" id="PS51839">
    <property type="entry name" value="4FE4S_HC3"/>
    <property type="match status" value="1"/>
</dbReference>
<dbReference type="GO" id="GO:0051539">
    <property type="term" value="F:4 iron, 4 sulfur cluster binding"/>
    <property type="evidence" value="ECO:0007669"/>
    <property type="project" value="UniProtKB-KW"/>
</dbReference>
<dbReference type="Proteomes" id="UP000642829">
    <property type="component" value="Unassembled WGS sequence"/>
</dbReference>
<keyword evidence="6" id="KW-0479">Metal-binding</keyword>
<dbReference type="PROSITE" id="PS51085">
    <property type="entry name" value="2FE2S_FER_2"/>
    <property type="match status" value="1"/>
</dbReference>
<comment type="cofactor">
    <cofactor evidence="12">
        <name>[2Fe-2S] cluster</name>
        <dbReference type="ChEBI" id="CHEBI:190135"/>
    </cofactor>
</comment>
<dbReference type="SUPFAM" id="SSF54292">
    <property type="entry name" value="2Fe-2S ferredoxin-like"/>
    <property type="match status" value="1"/>
</dbReference>
<dbReference type="GO" id="GO:0046872">
    <property type="term" value="F:metal ion binding"/>
    <property type="evidence" value="ECO:0007669"/>
    <property type="project" value="UniProtKB-KW"/>
</dbReference>
<evidence type="ECO:0000256" key="3">
    <source>
        <dbReference type="ARBA" id="ARBA00005404"/>
    </source>
</evidence>